<sequence>MTFYTEQQVKSLLQEFAAKGAVSVAGQTFAYGAAAAPAKPLDPQAARNAEAVAVARAYNKARTGRQAQSLAEIKAEILATMPASMPPDDRDRAAEAAATARAYNNARLGKR</sequence>
<dbReference type="Proteomes" id="UP001169006">
    <property type="component" value="Unassembled WGS sequence"/>
</dbReference>
<proteinExistence type="predicted"/>
<protein>
    <recommendedName>
        <fullName evidence="3">Antifreeze protein</fullName>
    </recommendedName>
</protein>
<dbReference type="RefSeq" id="WP_302075045.1">
    <property type="nucleotide sequence ID" value="NZ_JAUKWQ010000001.1"/>
</dbReference>
<dbReference type="EMBL" id="JAUKWQ010000001">
    <property type="protein sequence ID" value="MDO1580904.1"/>
    <property type="molecule type" value="Genomic_DNA"/>
</dbReference>
<gene>
    <name evidence="1" type="ORF">Q2T52_02240</name>
</gene>
<evidence type="ECO:0008006" key="3">
    <source>
        <dbReference type="Google" id="ProtNLM"/>
    </source>
</evidence>
<reference evidence="1" key="2">
    <citation type="submission" date="2023-07" db="EMBL/GenBank/DDBJ databases">
        <authorList>
            <person name="Sun H."/>
        </authorList>
    </citation>
    <scope>NUCLEOTIDE SEQUENCE</scope>
    <source>
        <strain evidence="1">05753</strain>
    </source>
</reference>
<reference evidence="1" key="1">
    <citation type="journal article" date="2015" name="Int. J. Syst. Evol. Microbiol.">
        <title>Rhizobium oryzicola sp. nov., potential plant-growth-promoting endophytic bacteria isolated from rice roots.</title>
        <authorList>
            <person name="Zhang X.X."/>
            <person name="Gao J.S."/>
            <person name="Cao Y.H."/>
            <person name="Sheirdil R.A."/>
            <person name="Wang X.C."/>
            <person name="Zhang L."/>
        </authorList>
    </citation>
    <scope>NUCLEOTIDE SEQUENCE</scope>
    <source>
        <strain evidence="1">05753</strain>
    </source>
</reference>
<comment type="caution">
    <text evidence="1">The sequence shown here is derived from an EMBL/GenBank/DDBJ whole genome shotgun (WGS) entry which is preliminary data.</text>
</comment>
<accession>A0ABT8SR47</accession>
<evidence type="ECO:0000313" key="2">
    <source>
        <dbReference type="Proteomes" id="UP001169006"/>
    </source>
</evidence>
<keyword evidence="2" id="KW-1185">Reference proteome</keyword>
<organism evidence="1 2">
    <name type="scientific">Rhizobium oryzicola</name>
    <dbReference type="NCBI Taxonomy" id="1232668"/>
    <lineage>
        <taxon>Bacteria</taxon>
        <taxon>Pseudomonadati</taxon>
        <taxon>Pseudomonadota</taxon>
        <taxon>Alphaproteobacteria</taxon>
        <taxon>Hyphomicrobiales</taxon>
        <taxon>Rhizobiaceae</taxon>
        <taxon>Rhizobium/Agrobacterium group</taxon>
        <taxon>Rhizobium</taxon>
    </lineage>
</organism>
<name>A0ABT8SR47_9HYPH</name>
<evidence type="ECO:0000313" key="1">
    <source>
        <dbReference type="EMBL" id="MDO1580904.1"/>
    </source>
</evidence>